<feature type="compositionally biased region" description="Low complexity" evidence="1">
    <location>
        <begin position="124"/>
        <end position="136"/>
    </location>
</feature>
<comment type="caution">
    <text evidence="2">The sequence shown here is derived from an EMBL/GenBank/DDBJ whole genome shotgun (WGS) entry which is preliminary data.</text>
</comment>
<name>A0A6D2J3M1_9BRAS</name>
<organism evidence="2 3">
    <name type="scientific">Microthlaspi erraticum</name>
    <dbReference type="NCBI Taxonomy" id="1685480"/>
    <lineage>
        <taxon>Eukaryota</taxon>
        <taxon>Viridiplantae</taxon>
        <taxon>Streptophyta</taxon>
        <taxon>Embryophyta</taxon>
        <taxon>Tracheophyta</taxon>
        <taxon>Spermatophyta</taxon>
        <taxon>Magnoliopsida</taxon>
        <taxon>eudicotyledons</taxon>
        <taxon>Gunneridae</taxon>
        <taxon>Pentapetalae</taxon>
        <taxon>rosids</taxon>
        <taxon>malvids</taxon>
        <taxon>Brassicales</taxon>
        <taxon>Brassicaceae</taxon>
        <taxon>Coluteocarpeae</taxon>
        <taxon>Microthlaspi</taxon>
    </lineage>
</organism>
<dbReference type="AlphaFoldDB" id="A0A6D2J3M1"/>
<dbReference type="EMBL" id="CACVBM020001179">
    <property type="protein sequence ID" value="CAA7037622.1"/>
    <property type="molecule type" value="Genomic_DNA"/>
</dbReference>
<evidence type="ECO:0000313" key="2">
    <source>
        <dbReference type="EMBL" id="CAA7037622.1"/>
    </source>
</evidence>
<feature type="compositionally biased region" description="Basic and acidic residues" evidence="1">
    <location>
        <begin position="52"/>
        <end position="61"/>
    </location>
</feature>
<sequence>MTLEQKPAKGTSLTEALTVDRHASSAKFLRSYKRVKTVQTALSRILAAHTGRGNELRDRPAHVRISAKSTAELTSRPGKASPAVGRSSSPPQAAHDRAREPGSKASRPRNPYHGRPSADRKHVPSGQVSSAKSSSVRPRGRPRTSGHDRSTDDGRHDRCPADRPDRPSERRGRPEARFEARFTFSSPA</sequence>
<feature type="region of interest" description="Disordered" evidence="1">
    <location>
        <begin position="1"/>
        <end position="23"/>
    </location>
</feature>
<evidence type="ECO:0000313" key="3">
    <source>
        <dbReference type="Proteomes" id="UP000467841"/>
    </source>
</evidence>
<dbReference type="Proteomes" id="UP000467841">
    <property type="component" value="Unassembled WGS sequence"/>
</dbReference>
<protein>
    <submittedName>
        <fullName evidence="2">Uncharacterized protein</fullName>
    </submittedName>
</protein>
<proteinExistence type="predicted"/>
<feature type="region of interest" description="Disordered" evidence="1">
    <location>
        <begin position="48"/>
        <end position="188"/>
    </location>
</feature>
<keyword evidence="3" id="KW-1185">Reference proteome</keyword>
<feature type="compositionally biased region" description="Basic and acidic residues" evidence="1">
    <location>
        <begin position="145"/>
        <end position="180"/>
    </location>
</feature>
<accession>A0A6D2J3M1</accession>
<reference evidence="2" key="1">
    <citation type="submission" date="2020-01" db="EMBL/GenBank/DDBJ databases">
        <authorList>
            <person name="Mishra B."/>
        </authorList>
    </citation>
    <scope>NUCLEOTIDE SEQUENCE [LARGE SCALE GENOMIC DNA]</scope>
</reference>
<gene>
    <name evidence="2" type="ORF">MERR_LOCUS24857</name>
</gene>
<evidence type="ECO:0000256" key="1">
    <source>
        <dbReference type="SAM" id="MobiDB-lite"/>
    </source>
</evidence>